<evidence type="ECO:0000313" key="2">
    <source>
        <dbReference type="EMBL" id="SFW72656.1"/>
    </source>
</evidence>
<keyword evidence="1" id="KW-0812">Transmembrane</keyword>
<feature type="transmembrane region" description="Helical" evidence="1">
    <location>
        <begin position="187"/>
        <end position="212"/>
    </location>
</feature>
<keyword evidence="1" id="KW-0472">Membrane</keyword>
<feature type="transmembrane region" description="Helical" evidence="1">
    <location>
        <begin position="20"/>
        <end position="38"/>
    </location>
</feature>
<sequence>MTPEQDQNTMIVLHANRVKGLFIVALITLICIFLANWSATHTRIFLPFILFFWTSMAFIASYAIARNFPYLFFYELIISNIPFIPDNKTKIKKQVLTPEAIDHYYILSGFRKRFGYAIRVTKNTENRVFFIVPKFLGHLSETQNKRRKIGDYYQKPKKFHRDFDMVKKFLESRCKKQRVPSDSGIRFLYILPVILFFMLLIYCISFPIYIIMSL</sequence>
<proteinExistence type="predicted"/>
<name>A0A1K1RKP6_9FLAO</name>
<reference evidence="2 3" key="1">
    <citation type="submission" date="2016-11" db="EMBL/GenBank/DDBJ databases">
        <authorList>
            <person name="Jaros S."/>
            <person name="Januszkiewicz K."/>
            <person name="Wedrychowicz H."/>
        </authorList>
    </citation>
    <scope>NUCLEOTIDE SEQUENCE [LARGE SCALE GENOMIC DNA]</scope>
    <source>
        <strain evidence="2 3">CGMCC 1.12145</strain>
    </source>
</reference>
<keyword evidence="1" id="KW-1133">Transmembrane helix</keyword>
<dbReference type="STRING" id="1150368.SAMN02927921_03702"/>
<dbReference type="AlphaFoldDB" id="A0A1K1RKP6"/>
<evidence type="ECO:0000256" key="1">
    <source>
        <dbReference type="SAM" id="Phobius"/>
    </source>
</evidence>
<protein>
    <submittedName>
        <fullName evidence="2">Uncharacterized protein</fullName>
    </submittedName>
</protein>
<evidence type="ECO:0000313" key="3">
    <source>
        <dbReference type="Proteomes" id="UP000182248"/>
    </source>
</evidence>
<dbReference type="EMBL" id="FPJE01000028">
    <property type="protein sequence ID" value="SFW72656.1"/>
    <property type="molecule type" value="Genomic_DNA"/>
</dbReference>
<gene>
    <name evidence="2" type="ORF">SAMN02927921_03702</name>
</gene>
<dbReference type="Proteomes" id="UP000182248">
    <property type="component" value="Unassembled WGS sequence"/>
</dbReference>
<organism evidence="2 3">
    <name type="scientific">Sinomicrobium oceani</name>
    <dbReference type="NCBI Taxonomy" id="1150368"/>
    <lineage>
        <taxon>Bacteria</taxon>
        <taxon>Pseudomonadati</taxon>
        <taxon>Bacteroidota</taxon>
        <taxon>Flavobacteriia</taxon>
        <taxon>Flavobacteriales</taxon>
        <taxon>Flavobacteriaceae</taxon>
        <taxon>Sinomicrobium</taxon>
    </lineage>
</organism>
<accession>A0A1K1RKP6</accession>
<feature type="transmembrane region" description="Helical" evidence="1">
    <location>
        <begin position="44"/>
        <end position="65"/>
    </location>
</feature>
<keyword evidence="3" id="KW-1185">Reference proteome</keyword>